<evidence type="ECO:0000256" key="4">
    <source>
        <dbReference type="ARBA" id="ARBA00022452"/>
    </source>
</evidence>
<evidence type="ECO:0000313" key="18">
    <source>
        <dbReference type="EMBL" id="AHF11558.1"/>
    </source>
</evidence>
<keyword evidence="13" id="KW-0998">Cell outer membrane</keyword>
<evidence type="ECO:0000313" key="19">
    <source>
        <dbReference type="Proteomes" id="UP000018901"/>
    </source>
</evidence>
<evidence type="ECO:0000256" key="10">
    <source>
        <dbReference type="ARBA" id="ARBA00023114"/>
    </source>
</evidence>
<feature type="transmembrane region" description="Helical" evidence="15">
    <location>
        <begin position="240"/>
        <end position="264"/>
    </location>
</feature>
<dbReference type="Gene3D" id="3.10.560.10">
    <property type="entry name" value="Outer membrane lipoprotein wza domain like"/>
    <property type="match status" value="1"/>
</dbReference>
<dbReference type="STRING" id="880074.BARVI_00340"/>
<evidence type="ECO:0000256" key="5">
    <source>
        <dbReference type="ARBA" id="ARBA00022597"/>
    </source>
</evidence>
<dbReference type="PANTHER" id="PTHR33619">
    <property type="entry name" value="POLYSACCHARIDE EXPORT PROTEIN GFCE-RELATED"/>
    <property type="match status" value="1"/>
</dbReference>
<feature type="domain" description="Polysaccharide export protein N-terminal" evidence="16">
    <location>
        <begin position="43"/>
        <end position="140"/>
    </location>
</feature>
<evidence type="ECO:0000256" key="9">
    <source>
        <dbReference type="ARBA" id="ARBA00023065"/>
    </source>
</evidence>
<dbReference type="GO" id="GO:0009279">
    <property type="term" value="C:cell outer membrane"/>
    <property type="evidence" value="ECO:0007669"/>
    <property type="project" value="UniProtKB-SubCell"/>
</dbReference>
<evidence type="ECO:0000256" key="12">
    <source>
        <dbReference type="ARBA" id="ARBA00023139"/>
    </source>
</evidence>
<dbReference type="HOGENOM" id="CLU_038343_1_0_10"/>
<dbReference type="InterPro" id="IPR049712">
    <property type="entry name" value="Poly_export"/>
</dbReference>
<keyword evidence="19" id="KW-1185">Reference proteome</keyword>
<keyword evidence="10" id="KW-0626">Porin</keyword>
<dbReference type="InterPro" id="IPR003715">
    <property type="entry name" value="Poly_export_N"/>
</dbReference>
<evidence type="ECO:0000256" key="11">
    <source>
        <dbReference type="ARBA" id="ARBA00023136"/>
    </source>
</evidence>
<dbReference type="EMBL" id="CP007034">
    <property type="protein sequence ID" value="AHF11558.1"/>
    <property type="molecule type" value="Genomic_DNA"/>
</dbReference>
<keyword evidence="8" id="KW-0625">Polysaccharide transport</keyword>
<keyword evidence="12" id="KW-0564">Palmitate</keyword>
<sequence>MKYISRVLMFMVFVGLVSCVPTKKMIYLQGADELAENPQTIAQNYELKIVPDDQLLITVSSKDGELLELFANSQTLGGTGSSTTVQEAIGLRVDREGKIDVPILGEMQAAGLTRGELAENIKNKLIEGEYLKDPVVTVQLKAFKVSIMGEVNSPGVQTMSGDRVTILEALSMAGDLTPSGKRDNILVVREEGDQRVSYVVDLTSSEKVLTSPCYYLKQNDVIYVQPNKAIGVRGSATMTFISASSSILSLIASVLSIVSMIIVLKDK</sequence>
<dbReference type="Proteomes" id="UP000018901">
    <property type="component" value="Chromosome"/>
</dbReference>
<protein>
    <submittedName>
        <fullName evidence="18">BexD/CtrA/VexA family polysaccharide export protein</fullName>
    </submittedName>
</protein>
<dbReference type="OrthoDB" id="662756at2"/>
<dbReference type="PANTHER" id="PTHR33619:SF3">
    <property type="entry name" value="POLYSACCHARIDE EXPORT PROTEIN GFCE-RELATED"/>
    <property type="match status" value="1"/>
</dbReference>
<keyword evidence="14" id="KW-0449">Lipoprotein</keyword>
<keyword evidence="3" id="KW-0813">Transport</keyword>
<evidence type="ECO:0000256" key="15">
    <source>
        <dbReference type="SAM" id="Phobius"/>
    </source>
</evidence>
<gene>
    <name evidence="18" type="ORF">BARVI_00340</name>
</gene>
<keyword evidence="6 15" id="KW-0812">Transmembrane</keyword>
<evidence type="ECO:0000259" key="16">
    <source>
        <dbReference type="Pfam" id="PF02563"/>
    </source>
</evidence>
<dbReference type="GO" id="GO:0006811">
    <property type="term" value="P:monoatomic ion transport"/>
    <property type="evidence" value="ECO:0007669"/>
    <property type="project" value="UniProtKB-KW"/>
</dbReference>
<organism evidence="18 19">
    <name type="scientific">Barnesiella viscericola DSM 18177</name>
    <dbReference type="NCBI Taxonomy" id="880074"/>
    <lineage>
        <taxon>Bacteria</taxon>
        <taxon>Pseudomonadati</taxon>
        <taxon>Bacteroidota</taxon>
        <taxon>Bacteroidia</taxon>
        <taxon>Bacteroidales</taxon>
        <taxon>Barnesiellaceae</taxon>
        <taxon>Barnesiella</taxon>
    </lineage>
</organism>
<evidence type="ECO:0000256" key="1">
    <source>
        <dbReference type="ARBA" id="ARBA00004571"/>
    </source>
</evidence>
<evidence type="ECO:0000256" key="6">
    <source>
        <dbReference type="ARBA" id="ARBA00022692"/>
    </source>
</evidence>
<dbReference type="Pfam" id="PF02563">
    <property type="entry name" value="Poly_export"/>
    <property type="match status" value="1"/>
</dbReference>
<dbReference type="GO" id="GO:0046930">
    <property type="term" value="C:pore complex"/>
    <property type="evidence" value="ECO:0007669"/>
    <property type="project" value="UniProtKB-KW"/>
</dbReference>
<dbReference type="GO" id="GO:0015159">
    <property type="term" value="F:polysaccharide transmembrane transporter activity"/>
    <property type="evidence" value="ECO:0007669"/>
    <property type="project" value="InterPro"/>
</dbReference>
<evidence type="ECO:0000256" key="3">
    <source>
        <dbReference type="ARBA" id="ARBA00022448"/>
    </source>
</evidence>
<dbReference type="AlphaFoldDB" id="W0EPS2"/>
<evidence type="ECO:0000256" key="7">
    <source>
        <dbReference type="ARBA" id="ARBA00022729"/>
    </source>
</evidence>
<proteinExistence type="inferred from homology"/>
<keyword evidence="4" id="KW-1134">Transmembrane beta strand</keyword>
<dbReference type="Pfam" id="PF22461">
    <property type="entry name" value="SLBB_2"/>
    <property type="match status" value="1"/>
</dbReference>
<dbReference type="InterPro" id="IPR054765">
    <property type="entry name" value="SLBB_dom"/>
</dbReference>
<evidence type="ECO:0000259" key="17">
    <source>
        <dbReference type="Pfam" id="PF22461"/>
    </source>
</evidence>
<keyword evidence="7" id="KW-0732">Signal</keyword>
<comment type="subcellular location">
    <subcellularLocation>
        <location evidence="1">Cell outer membrane</location>
        <topology evidence="1">Multi-pass membrane protein</topology>
    </subcellularLocation>
</comment>
<dbReference type="GO" id="GO:0015288">
    <property type="term" value="F:porin activity"/>
    <property type="evidence" value="ECO:0007669"/>
    <property type="project" value="UniProtKB-KW"/>
</dbReference>
<name>W0EPS2_9BACT</name>
<dbReference type="eggNOG" id="COG1596">
    <property type="taxonomic scope" value="Bacteria"/>
</dbReference>
<evidence type="ECO:0000256" key="8">
    <source>
        <dbReference type="ARBA" id="ARBA00023047"/>
    </source>
</evidence>
<keyword evidence="15" id="KW-1133">Transmembrane helix</keyword>
<evidence type="ECO:0000256" key="13">
    <source>
        <dbReference type="ARBA" id="ARBA00023237"/>
    </source>
</evidence>
<keyword evidence="5" id="KW-0762">Sugar transport</keyword>
<evidence type="ECO:0000256" key="14">
    <source>
        <dbReference type="ARBA" id="ARBA00023288"/>
    </source>
</evidence>
<dbReference type="KEGG" id="bvs:BARVI_00340"/>
<keyword evidence="11 15" id="KW-0472">Membrane</keyword>
<evidence type="ECO:0000256" key="2">
    <source>
        <dbReference type="ARBA" id="ARBA00009450"/>
    </source>
</evidence>
<comment type="similarity">
    <text evidence="2">Belongs to the BexD/CtrA/VexA family.</text>
</comment>
<reference evidence="18 19" key="1">
    <citation type="submission" date="2013-12" db="EMBL/GenBank/DDBJ databases">
        <authorList>
            <consortium name="DOE Joint Genome Institute"/>
            <person name="Eisen J."/>
            <person name="Huntemann M."/>
            <person name="Han J."/>
            <person name="Chen A."/>
            <person name="Kyrpides N."/>
            <person name="Mavromatis K."/>
            <person name="Markowitz V."/>
            <person name="Palaniappan K."/>
            <person name="Ivanova N."/>
            <person name="Schaumberg A."/>
            <person name="Pati A."/>
            <person name="Liolios K."/>
            <person name="Nordberg H.P."/>
            <person name="Cantor M.N."/>
            <person name="Hua S.X."/>
            <person name="Woyke T."/>
        </authorList>
    </citation>
    <scope>NUCLEOTIDE SEQUENCE [LARGE SCALE GENOMIC DNA]</scope>
    <source>
        <strain evidence="19">DSM 18177</strain>
    </source>
</reference>
<feature type="domain" description="SLBB" evidence="17">
    <location>
        <begin position="144"/>
        <end position="224"/>
    </location>
</feature>
<keyword evidence="9" id="KW-0406">Ion transport</keyword>
<dbReference type="PROSITE" id="PS51257">
    <property type="entry name" value="PROKAR_LIPOPROTEIN"/>
    <property type="match status" value="1"/>
</dbReference>
<dbReference type="PATRIC" id="fig|880074.11.peg.72"/>
<accession>W0EPS2</accession>